<proteinExistence type="inferred from homology"/>
<dbReference type="PANTHER" id="PTHR48023">
    <property type="entry name" value="D-XYLOSE-PROTON SYMPORTER-LIKE 2"/>
    <property type="match status" value="1"/>
</dbReference>
<dbReference type="InterPro" id="IPR005829">
    <property type="entry name" value="Sugar_transporter_CS"/>
</dbReference>
<dbReference type="InterPro" id="IPR020846">
    <property type="entry name" value="MFS_dom"/>
</dbReference>
<dbReference type="InterPro" id="IPR003663">
    <property type="entry name" value="Sugar/inositol_transpt"/>
</dbReference>
<keyword evidence="6 10" id="KW-0812">Transmembrane</keyword>
<dbReference type="InterPro" id="IPR050820">
    <property type="entry name" value="MFS_Sugar_Transporter"/>
</dbReference>
<reference evidence="12 13" key="1">
    <citation type="submission" date="2019-12" db="EMBL/GenBank/DDBJ databases">
        <title>Genomic-based taxomic classification of the family Erythrobacteraceae.</title>
        <authorList>
            <person name="Xu L."/>
        </authorList>
    </citation>
    <scope>NUCLEOTIDE SEQUENCE [LARGE SCALE GENOMIC DNA]</scope>
    <source>
        <strain evidence="12 13">MCCC 1A09962</strain>
    </source>
</reference>
<evidence type="ECO:0000256" key="5">
    <source>
        <dbReference type="ARBA" id="ARBA00022597"/>
    </source>
</evidence>
<name>A0A844ZF47_9SPHN</name>
<evidence type="ECO:0000256" key="8">
    <source>
        <dbReference type="ARBA" id="ARBA00023136"/>
    </source>
</evidence>
<feature type="transmembrane region" description="Helical" evidence="10">
    <location>
        <begin position="296"/>
        <end position="318"/>
    </location>
</feature>
<evidence type="ECO:0000256" key="2">
    <source>
        <dbReference type="ARBA" id="ARBA00010992"/>
    </source>
</evidence>
<dbReference type="InterPro" id="IPR036259">
    <property type="entry name" value="MFS_trans_sf"/>
</dbReference>
<dbReference type="CDD" id="cd17359">
    <property type="entry name" value="MFS_XylE_like"/>
    <property type="match status" value="1"/>
</dbReference>
<dbReference type="PROSITE" id="PS00217">
    <property type="entry name" value="SUGAR_TRANSPORT_2"/>
    <property type="match status" value="1"/>
</dbReference>
<comment type="similarity">
    <text evidence="2 9">Belongs to the major facilitator superfamily. Sugar transporter (TC 2.A.1.1) family.</text>
</comment>
<dbReference type="GO" id="GO:0005886">
    <property type="term" value="C:plasma membrane"/>
    <property type="evidence" value="ECO:0007669"/>
    <property type="project" value="UniProtKB-SubCell"/>
</dbReference>
<dbReference type="PROSITE" id="PS50850">
    <property type="entry name" value="MFS"/>
    <property type="match status" value="1"/>
</dbReference>
<evidence type="ECO:0000259" key="11">
    <source>
        <dbReference type="PROSITE" id="PS50850"/>
    </source>
</evidence>
<organism evidence="12 13">
    <name type="scientific">Parapontixanthobacter aurantiacus</name>
    <dbReference type="NCBI Taxonomy" id="1463599"/>
    <lineage>
        <taxon>Bacteria</taxon>
        <taxon>Pseudomonadati</taxon>
        <taxon>Pseudomonadota</taxon>
        <taxon>Alphaproteobacteria</taxon>
        <taxon>Sphingomonadales</taxon>
        <taxon>Erythrobacteraceae</taxon>
        <taxon>Parapontixanthobacter</taxon>
    </lineage>
</organism>
<dbReference type="FunFam" id="1.20.1250.20:FF:000122">
    <property type="entry name" value="D-xylose transporter XylE"/>
    <property type="match status" value="1"/>
</dbReference>
<keyword evidence="4" id="KW-1003">Cell membrane</keyword>
<keyword evidence="3 9" id="KW-0813">Transport</keyword>
<feature type="domain" description="Major facilitator superfamily (MFS) profile" evidence="11">
    <location>
        <begin position="49"/>
        <end position="491"/>
    </location>
</feature>
<dbReference type="AlphaFoldDB" id="A0A844ZF47"/>
<feature type="transmembrane region" description="Helical" evidence="10">
    <location>
        <begin position="140"/>
        <end position="161"/>
    </location>
</feature>
<evidence type="ECO:0000256" key="10">
    <source>
        <dbReference type="SAM" id="Phobius"/>
    </source>
</evidence>
<dbReference type="Proteomes" id="UP000433104">
    <property type="component" value="Unassembled WGS sequence"/>
</dbReference>
<sequence length="500" mass="53401">MFVKRRLPNPRFSLKGSATINGRLCNSTTRERVLNNAHSGANMALISAIVAVATLGGFLFGFDSGVINGTVDGLRIAFSSDDVGTGFNVASMLLGCAVGAFVAGRLSDILGRRRTLLIAAVFFIVSAYGSGIAGSSIEFVIYRIIGGLAVGAASVLAPAYISEVTPANLRGRLSSLQQVMIIVGLTAAFLSNYLLAEYAGSSTETFWLGFEAWRWMFWMELIPATIFLIALIFIPESPRYLVTRGDVEKARGVLDRLFGASVGARKVTEIETSISNDHAPRLSDLIDRQSGRLRTIVWVGIGLATFQQLVGINVVFYYGAVLWQAVGFSESDALKINILSGSISIGSVILAIALIDRVGRKPLLLIGSIGMAVTLAIMSFAFMSGSLVDGTLELSDSAGLTALVAANIYVAFFNFSWGPVMWVMLGEMFPNQIRGSGLAVSGFAQWISNFGITMTFPVMLASIGLSGAYGFYAISAAISVVFVWAMVRETKGLELEEMQG</sequence>
<dbReference type="Pfam" id="PF00083">
    <property type="entry name" value="Sugar_tr"/>
    <property type="match status" value="1"/>
</dbReference>
<gene>
    <name evidence="12" type="ORF">GRI38_07425</name>
</gene>
<evidence type="ECO:0000256" key="6">
    <source>
        <dbReference type="ARBA" id="ARBA00022692"/>
    </source>
</evidence>
<dbReference type="InterPro" id="IPR047984">
    <property type="entry name" value="XylE-like"/>
</dbReference>
<feature type="transmembrane region" description="Helical" evidence="10">
    <location>
        <begin position="437"/>
        <end position="463"/>
    </location>
</feature>
<evidence type="ECO:0000256" key="9">
    <source>
        <dbReference type="RuleBase" id="RU003346"/>
    </source>
</evidence>
<feature type="transmembrane region" description="Helical" evidence="10">
    <location>
        <begin position="362"/>
        <end position="382"/>
    </location>
</feature>
<keyword evidence="5" id="KW-0762">Sugar transport</keyword>
<dbReference type="PANTHER" id="PTHR48023:SF4">
    <property type="entry name" value="D-XYLOSE-PROTON SYMPORTER-LIKE 2"/>
    <property type="match status" value="1"/>
</dbReference>
<evidence type="ECO:0000256" key="7">
    <source>
        <dbReference type="ARBA" id="ARBA00022989"/>
    </source>
</evidence>
<dbReference type="OrthoDB" id="5368493at2"/>
<feature type="transmembrane region" description="Helical" evidence="10">
    <location>
        <begin position="173"/>
        <end position="195"/>
    </location>
</feature>
<evidence type="ECO:0000313" key="13">
    <source>
        <dbReference type="Proteomes" id="UP000433104"/>
    </source>
</evidence>
<feature type="transmembrane region" description="Helical" evidence="10">
    <location>
        <begin position="469"/>
        <end position="487"/>
    </location>
</feature>
<keyword evidence="13" id="KW-1185">Reference proteome</keyword>
<evidence type="ECO:0000256" key="4">
    <source>
        <dbReference type="ARBA" id="ARBA00022475"/>
    </source>
</evidence>
<accession>A0A844ZF47</accession>
<feature type="transmembrane region" description="Helical" evidence="10">
    <location>
        <begin position="338"/>
        <end position="355"/>
    </location>
</feature>
<comment type="subcellular location">
    <subcellularLocation>
        <location evidence="1">Cell membrane</location>
        <topology evidence="1">Multi-pass membrane protein</topology>
    </subcellularLocation>
</comment>
<feature type="transmembrane region" description="Helical" evidence="10">
    <location>
        <begin position="402"/>
        <end position="425"/>
    </location>
</feature>
<keyword evidence="8 10" id="KW-0472">Membrane</keyword>
<dbReference type="PRINTS" id="PR00171">
    <property type="entry name" value="SUGRTRNSPORT"/>
</dbReference>
<feature type="transmembrane region" description="Helical" evidence="10">
    <location>
        <begin position="40"/>
        <end position="62"/>
    </location>
</feature>
<feature type="transmembrane region" description="Helical" evidence="10">
    <location>
        <begin position="115"/>
        <end position="134"/>
    </location>
</feature>
<feature type="transmembrane region" description="Helical" evidence="10">
    <location>
        <begin position="82"/>
        <end position="103"/>
    </location>
</feature>
<comment type="caution">
    <text evidence="12">The sequence shown here is derived from an EMBL/GenBank/DDBJ whole genome shotgun (WGS) entry which is preliminary data.</text>
</comment>
<dbReference type="PROSITE" id="PS00216">
    <property type="entry name" value="SUGAR_TRANSPORT_1"/>
    <property type="match status" value="2"/>
</dbReference>
<dbReference type="NCBIfam" id="TIGR00879">
    <property type="entry name" value="SP"/>
    <property type="match status" value="1"/>
</dbReference>
<dbReference type="EMBL" id="WTYW01000001">
    <property type="protein sequence ID" value="MXO85862.1"/>
    <property type="molecule type" value="Genomic_DNA"/>
</dbReference>
<keyword evidence="7 10" id="KW-1133">Transmembrane helix</keyword>
<feature type="transmembrane region" description="Helical" evidence="10">
    <location>
        <begin position="215"/>
        <end position="234"/>
    </location>
</feature>
<dbReference type="GO" id="GO:0022857">
    <property type="term" value="F:transmembrane transporter activity"/>
    <property type="evidence" value="ECO:0007669"/>
    <property type="project" value="InterPro"/>
</dbReference>
<dbReference type="SUPFAM" id="SSF103473">
    <property type="entry name" value="MFS general substrate transporter"/>
    <property type="match status" value="1"/>
</dbReference>
<evidence type="ECO:0000256" key="1">
    <source>
        <dbReference type="ARBA" id="ARBA00004651"/>
    </source>
</evidence>
<evidence type="ECO:0000256" key="3">
    <source>
        <dbReference type="ARBA" id="ARBA00022448"/>
    </source>
</evidence>
<dbReference type="Gene3D" id="1.20.1250.20">
    <property type="entry name" value="MFS general substrate transporter like domains"/>
    <property type="match status" value="2"/>
</dbReference>
<evidence type="ECO:0000313" key="12">
    <source>
        <dbReference type="EMBL" id="MXO85862.1"/>
    </source>
</evidence>
<protein>
    <submittedName>
        <fullName evidence="12">Sugar porter family MFS transporter</fullName>
    </submittedName>
</protein>
<dbReference type="InterPro" id="IPR005828">
    <property type="entry name" value="MFS_sugar_transport-like"/>
</dbReference>